<evidence type="ECO:0000313" key="1">
    <source>
        <dbReference type="EMBL" id="BCM84991.1"/>
    </source>
</evidence>
<reference evidence="1" key="1">
    <citation type="submission" date="2020-11" db="EMBL/GenBank/DDBJ databases">
        <title>Complete genome sequence of a novel pathogenic Methylobacterium strain isolated from rice in Vietnam.</title>
        <authorList>
            <person name="Lai K."/>
            <person name="Okazaki S."/>
            <person name="Higashi K."/>
            <person name="Mori H."/>
            <person name="Toyoda A."/>
            <person name="Kurokawa K."/>
        </authorList>
    </citation>
    <scope>NUCLEOTIDE SEQUENCE</scope>
    <source>
        <strain evidence="1">VL1</strain>
    </source>
</reference>
<dbReference type="AlphaFoldDB" id="A0A8H9C7R9"/>
<sequence length="94" mass="11220">MANRFTWDERKADSNLRRHGVAFETALMAFRDPFAVEQIDDREDYGEERINMLGMCDGVILFVTYTERGEEIRLISARRAERHERDRYFRENSA</sequence>
<evidence type="ECO:0000313" key="2">
    <source>
        <dbReference type="Proteomes" id="UP000663508"/>
    </source>
</evidence>
<dbReference type="EMBL" id="AP024145">
    <property type="protein sequence ID" value="BCM84991.1"/>
    <property type="molecule type" value="Genomic_DNA"/>
</dbReference>
<dbReference type="Gene3D" id="3.10.450.530">
    <property type="entry name" value="Ribonuclease toxin, BrnT, of type II toxin-antitoxin system"/>
    <property type="match status" value="1"/>
</dbReference>
<dbReference type="KEGG" id="mind:mvi_34520"/>
<dbReference type="InterPro" id="IPR007460">
    <property type="entry name" value="BrnT_toxin"/>
</dbReference>
<organism evidence="1 2">
    <name type="scientific">Methylobacterium indicum</name>
    <dbReference type="NCBI Taxonomy" id="1775910"/>
    <lineage>
        <taxon>Bacteria</taxon>
        <taxon>Pseudomonadati</taxon>
        <taxon>Pseudomonadota</taxon>
        <taxon>Alphaproteobacteria</taxon>
        <taxon>Hyphomicrobiales</taxon>
        <taxon>Methylobacteriaceae</taxon>
        <taxon>Methylobacterium</taxon>
    </lineage>
</organism>
<dbReference type="Proteomes" id="UP000663508">
    <property type="component" value="Chromosome"/>
</dbReference>
<name>A0A8H9C7R9_9HYPH</name>
<protein>
    <submittedName>
        <fullName evidence="1">Membrane protein</fullName>
    </submittedName>
</protein>
<dbReference type="Pfam" id="PF04365">
    <property type="entry name" value="BrnT_toxin"/>
    <property type="match status" value="1"/>
</dbReference>
<gene>
    <name evidence="1" type="ORF">mvi_34520</name>
</gene>
<dbReference type="RefSeq" id="WP_207177929.1">
    <property type="nucleotide sequence ID" value="NZ_AP024145.1"/>
</dbReference>
<accession>A0A8H9C7R9</accession>
<dbReference type="InterPro" id="IPR038573">
    <property type="entry name" value="BrnT_sf"/>
</dbReference>
<proteinExistence type="predicted"/>